<proteinExistence type="predicted"/>
<evidence type="ECO:0000313" key="2">
    <source>
        <dbReference type="Proteomes" id="UP000053825"/>
    </source>
</evidence>
<gene>
    <name evidence="1" type="ORF">WH47_10934</name>
</gene>
<name>A0A0L7QKF8_9HYME</name>
<dbReference type="InterPro" id="IPR036397">
    <property type="entry name" value="RNaseH_sf"/>
</dbReference>
<dbReference type="GO" id="GO:0003676">
    <property type="term" value="F:nucleic acid binding"/>
    <property type="evidence" value="ECO:0007669"/>
    <property type="project" value="InterPro"/>
</dbReference>
<sequence length="55" mass="6367">MSRLNVWVGIIGHQINGPSFFVGNVTSEAYLNFLQNKLPELLEDIPFTIRRNFIF</sequence>
<dbReference type="Gene3D" id="3.30.420.10">
    <property type="entry name" value="Ribonuclease H-like superfamily/Ribonuclease H"/>
    <property type="match status" value="1"/>
</dbReference>
<organism evidence="1 2">
    <name type="scientific">Habropoda laboriosa</name>
    <dbReference type="NCBI Taxonomy" id="597456"/>
    <lineage>
        <taxon>Eukaryota</taxon>
        <taxon>Metazoa</taxon>
        <taxon>Ecdysozoa</taxon>
        <taxon>Arthropoda</taxon>
        <taxon>Hexapoda</taxon>
        <taxon>Insecta</taxon>
        <taxon>Pterygota</taxon>
        <taxon>Neoptera</taxon>
        <taxon>Endopterygota</taxon>
        <taxon>Hymenoptera</taxon>
        <taxon>Apocrita</taxon>
        <taxon>Aculeata</taxon>
        <taxon>Apoidea</taxon>
        <taxon>Anthophila</taxon>
        <taxon>Apidae</taxon>
        <taxon>Habropoda</taxon>
    </lineage>
</organism>
<accession>A0A0L7QKF8</accession>
<protein>
    <submittedName>
        <fullName evidence="1">Uncharacterized protein</fullName>
    </submittedName>
</protein>
<reference evidence="1 2" key="1">
    <citation type="submission" date="2015-07" db="EMBL/GenBank/DDBJ databases">
        <title>The genome of Habropoda laboriosa.</title>
        <authorList>
            <person name="Pan H."/>
            <person name="Kapheim K."/>
        </authorList>
    </citation>
    <scope>NUCLEOTIDE SEQUENCE [LARGE SCALE GENOMIC DNA]</scope>
    <source>
        <strain evidence="1">0110345459</strain>
    </source>
</reference>
<dbReference type="Proteomes" id="UP000053825">
    <property type="component" value="Unassembled WGS sequence"/>
</dbReference>
<dbReference type="EMBL" id="KQ414945">
    <property type="protein sequence ID" value="KOC59108.1"/>
    <property type="molecule type" value="Genomic_DNA"/>
</dbReference>
<keyword evidence="2" id="KW-1185">Reference proteome</keyword>
<dbReference type="AlphaFoldDB" id="A0A0L7QKF8"/>
<evidence type="ECO:0000313" key="1">
    <source>
        <dbReference type="EMBL" id="KOC59108.1"/>
    </source>
</evidence>